<keyword evidence="1" id="KW-1133">Transmembrane helix</keyword>
<feature type="transmembrane region" description="Helical" evidence="1">
    <location>
        <begin position="96"/>
        <end position="120"/>
    </location>
</feature>
<gene>
    <name evidence="2" type="ORF">ODALV1_LOCUS9698</name>
</gene>
<evidence type="ECO:0000256" key="1">
    <source>
        <dbReference type="SAM" id="Phobius"/>
    </source>
</evidence>
<keyword evidence="1" id="KW-0472">Membrane</keyword>
<accession>A0ABP1QIJ4</accession>
<dbReference type="EMBL" id="CAXLJM020000030">
    <property type="protein sequence ID" value="CAL8097655.1"/>
    <property type="molecule type" value="Genomic_DNA"/>
</dbReference>
<feature type="transmembrane region" description="Helical" evidence="1">
    <location>
        <begin position="219"/>
        <end position="239"/>
    </location>
</feature>
<organism evidence="2 3">
    <name type="scientific">Orchesella dallaii</name>
    <dbReference type="NCBI Taxonomy" id="48710"/>
    <lineage>
        <taxon>Eukaryota</taxon>
        <taxon>Metazoa</taxon>
        <taxon>Ecdysozoa</taxon>
        <taxon>Arthropoda</taxon>
        <taxon>Hexapoda</taxon>
        <taxon>Collembola</taxon>
        <taxon>Entomobryomorpha</taxon>
        <taxon>Entomobryoidea</taxon>
        <taxon>Orchesellidae</taxon>
        <taxon>Orchesellinae</taxon>
        <taxon>Orchesella</taxon>
    </lineage>
</organism>
<reference evidence="2 3" key="1">
    <citation type="submission" date="2024-08" db="EMBL/GenBank/DDBJ databases">
        <authorList>
            <person name="Cucini C."/>
            <person name="Frati F."/>
        </authorList>
    </citation>
    <scope>NUCLEOTIDE SEQUENCE [LARGE SCALE GENOMIC DNA]</scope>
</reference>
<feature type="transmembrane region" description="Helical" evidence="1">
    <location>
        <begin position="245"/>
        <end position="267"/>
    </location>
</feature>
<feature type="transmembrane region" description="Helical" evidence="1">
    <location>
        <begin position="54"/>
        <end position="81"/>
    </location>
</feature>
<proteinExistence type="predicted"/>
<name>A0ABP1QIJ4_9HEXA</name>
<protein>
    <recommendedName>
        <fullName evidence="4">Gustatory receptor</fullName>
    </recommendedName>
</protein>
<comment type="caution">
    <text evidence="2">The sequence shown here is derived from an EMBL/GenBank/DDBJ whole genome shotgun (WGS) entry which is preliminary data.</text>
</comment>
<sequence>MSSSICKLKPFHLAIIQLQEISFFFMYPFPIAWDKPYTKISLAKFTYKKFTYKLIPWFLTMLLMVAGIFVTTSTIIILIYFPPPDYRLPWQKDTFLASWIMICISSMAVVCHIMLFMCVAMDMDCYYHIIEYFLPDPMYRDTSTIFYSILLRLALIAPVNAEVCRTISVGCYATMVVYEDAVLILQILETRVNTINSAISIQNLLVLHRQLARRTLDTAVWLGLSGCFWTLVIFIWLAIRGRYNLPSSMYGVVIVVNIGLLSFYTMFLPKVVQVCMSVEDTEERNRRRSYELYYCCKRRSAKIKMMQAKAILPIRIWYGRYWVINRDFLMEHLDLIANRVFDALCIS</sequence>
<evidence type="ECO:0008006" key="4">
    <source>
        <dbReference type="Google" id="ProtNLM"/>
    </source>
</evidence>
<keyword evidence="1" id="KW-0812">Transmembrane</keyword>
<evidence type="ECO:0000313" key="2">
    <source>
        <dbReference type="EMBL" id="CAL8097655.1"/>
    </source>
</evidence>
<evidence type="ECO:0000313" key="3">
    <source>
        <dbReference type="Proteomes" id="UP001642540"/>
    </source>
</evidence>
<keyword evidence="3" id="KW-1185">Reference proteome</keyword>
<dbReference type="Proteomes" id="UP001642540">
    <property type="component" value="Unassembled WGS sequence"/>
</dbReference>